<dbReference type="EMBL" id="FCOM02000026">
    <property type="protein sequence ID" value="SAL76480.1"/>
    <property type="molecule type" value="Genomic_DNA"/>
</dbReference>
<keyword evidence="3 6" id="KW-0812">Transmembrane</keyword>
<feature type="transmembrane region" description="Helical" evidence="6">
    <location>
        <begin position="234"/>
        <end position="255"/>
    </location>
</feature>
<dbReference type="InterPro" id="IPR020846">
    <property type="entry name" value="MFS_dom"/>
</dbReference>
<evidence type="ECO:0000256" key="2">
    <source>
        <dbReference type="ARBA" id="ARBA00022475"/>
    </source>
</evidence>
<feature type="transmembrane region" description="Helical" evidence="6">
    <location>
        <begin position="267"/>
        <end position="284"/>
    </location>
</feature>
<dbReference type="RefSeq" id="WP_061149369.1">
    <property type="nucleotide sequence ID" value="NZ_FCOM02000026.1"/>
</dbReference>
<comment type="subcellular location">
    <subcellularLocation>
        <location evidence="1">Cell membrane</location>
        <topology evidence="1">Multi-pass membrane protein</topology>
    </subcellularLocation>
</comment>
<accession>A0A158K7F6</accession>
<dbReference type="PANTHER" id="PTHR43124">
    <property type="entry name" value="PURINE EFFLUX PUMP PBUE"/>
    <property type="match status" value="1"/>
</dbReference>
<dbReference type="PROSITE" id="PS50850">
    <property type="entry name" value="MFS"/>
    <property type="match status" value="1"/>
</dbReference>
<feature type="transmembrane region" description="Helical" evidence="6">
    <location>
        <begin position="70"/>
        <end position="87"/>
    </location>
</feature>
<dbReference type="InterPro" id="IPR011701">
    <property type="entry name" value="MFS"/>
</dbReference>
<evidence type="ECO:0000256" key="3">
    <source>
        <dbReference type="ARBA" id="ARBA00022692"/>
    </source>
</evidence>
<proteinExistence type="predicted"/>
<feature type="transmembrane region" description="Helical" evidence="6">
    <location>
        <begin position="127"/>
        <end position="150"/>
    </location>
</feature>
<comment type="caution">
    <text evidence="8">The sequence shown here is derived from an EMBL/GenBank/DDBJ whole genome shotgun (WGS) entry which is preliminary data.</text>
</comment>
<gene>
    <name evidence="8" type="ORF">AWB74_04997</name>
</gene>
<name>A0A158K7F6_9BURK</name>
<dbReference type="PANTHER" id="PTHR43124:SF10">
    <property type="entry name" value="PURINE EFFLUX PUMP PBUE"/>
    <property type="match status" value="1"/>
</dbReference>
<feature type="transmembrane region" description="Helical" evidence="6">
    <location>
        <begin position="356"/>
        <end position="374"/>
    </location>
</feature>
<dbReference type="Proteomes" id="UP000055019">
    <property type="component" value="Unassembled WGS sequence"/>
</dbReference>
<feature type="transmembrane region" description="Helical" evidence="6">
    <location>
        <begin position="156"/>
        <end position="178"/>
    </location>
</feature>
<feature type="transmembrane region" description="Helical" evidence="6">
    <location>
        <begin position="199"/>
        <end position="222"/>
    </location>
</feature>
<dbReference type="InterPro" id="IPR050189">
    <property type="entry name" value="MFS_Efflux_Transporters"/>
</dbReference>
<dbReference type="GO" id="GO:0022857">
    <property type="term" value="F:transmembrane transporter activity"/>
    <property type="evidence" value="ECO:0007669"/>
    <property type="project" value="InterPro"/>
</dbReference>
<reference evidence="8" key="1">
    <citation type="submission" date="2016-01" db="EMBL/GenBank/DDBJ databases">
        <authorList>
            <person name="Peeters C."/>
        </authorList>
    </citation>
    <scope>NUCLEOTIDE SEQUENCE [LARGE SCALE GENOMIC DNA]</scope>
    <source>
        <strain evidence="8">LMG 29317</strain>
    </source>
</reference>
<feature type="transmembrane region" description="Helical" evidence="6">
    <location>
        <begin position="99"/>
        <end position="120"/>
    </location>
</feature>
<evidence type="ECO:0000259" key="7">
    <source>
        <dbReference type="PROSITE" id="PS50850"/>
    </source>
</evidence>
<dbReference type="CDD" id="cd17324">
    <property type="entry name" value="MFS_NepI_like"/>
    <property type="match status" value="1"/>
</dbReference>
<keyword evidence="5 6" id="KW-0472">Membrane</keyword>
<organism evidence="8 9">
    <name type="scientific">Caballeronia arvi</name>
    <dbReference type="NCBI Taxonomy" id="1777135"/>
    <lineage>
        <taxon>Bacteria</taxon>
        <taxon>Pseudomonadati</taxon>
        <taxon>Pseudomonadota</taxon>
        <taxon>Betaproteobacteria</taxon>
        <taxon>Burkholderiales</taxon>
        <taxon>Burkholderiaceae</taxon>
        <taxon>Caballeronia</taxon>
    </lineage>
</organism>
<keyword evidence="2" id="KW-1003">Cell membrane</keyword>
<feature type="transmembrane region" description="Helical" evidence="6">
    <location>
        <begin position="290"/>
        <end position="309"/>
    </location>
</feature>
<feature type="transmembrane region" description="Helical" evidence="6">
    <location>
        <begin position="39"/>
        <end position="63"/>
    </location>
</feature>
<dbReference type="InterPro" id="IPR036259">
    <property type="entry name" value="MFS_trans_sf"/>
</dbReference>
<dbReference type="AlphaFoldDB" id="A0A158K7F6"/>
<protein>
    <submittedName>
        <fullName evidence="8">Major facilitator transporter</fullName>
    </submittedName>
</protein>
<feature type="transmembrane region" description="Helical" evidence="6">
    <location>
        <begin position="321"/>
        <end position="350"/>
    </location>
</feature>
<evidence type="ECO:0000256" key="5">
    <source>
        <dbReference type="ARBA" id="ARBA00023136"/>
    </source>
</evidence>
<dbReference type="Pfam" id="PF07690">
    <property type="entry name" value="MFS_1"/>
    <property type="match status" value="2"/>
</dbReference>
<evidence type="ECO:0000256" key="4">
    <source>
        <dbReference type="ARBA" id="ARBA00022989"/>
    </source>
</evidence>
<dbReference type="Gene3D" id="1.20.1250.20">
    <property type="entry name" value="MFS general substrate transporter like domains"/>
    <property type="match status" value="2"/>
</dbReference>
<dbReference type="SUPFAM" id="SSF103473">
    <property type="entry name" value="MFS general substrate transporter"/>
    <property type="match status" value="1"/>
</dbReference>
<evidence type="ECO:0000313" key="9">
    <source>
        <dbReference type="Proteomes" id="UP000055019"/>
    </source>
</evidence>
<feature type="domain" description="Major facilitator superfamily (MFS) profile" evidence="7">
    <location>
        <begin position="4"/>
        <end position="379"/>
    </location>
</feature>
<evidence type="ECO:0000256" key="1">
    <source>
        <dbReference type="ARBA" id="ARBA00004651"/>
    </source>
</evidence>
<evidence type="ECO:0000313" key="8">
    <source>
        <dbReference type="EMBL" id="SAL76480.1"/>
    </source>
</evidence>
<keyword evidence="9" id="KW-1185">Reference proteome</keyword>
<keyword evidence="4 6" id="KW-1133">Transmembrane helix</keyword>
<dbReference type="GO" id="GO:0005886">
    <property type="term" value="C:plasma membrane"/>
    <property type="evidence" value="ECO:0007669"/>
    <property type="project" value="UniProtKB-SubCell"/>
</dbReference>
<sequence>MDRRLVTLALGMFALGTDSFVFGGILPSIAAHFHVSIGAAGQLITVYALTFALLAPTIAALAAGVARKRLLLGGMGLFIVANIGTILSPNLGIALATRALAGVGAAMFSPTASGTGTMLVPPERRGFALSVIVAGLTTATALGTPLGAVIGGIADWRWTLAFVAALGVAGFAGVWALLPDVPLPPAISLIKRFAPLGDSRVGLILTTTVLAQIGTFIIYNYVAVVFDRATGGSPAVLGVLLVLWGLAGTFSNLLAGRVLDRIGSRKVVFVMLIAVASVIVTMPWTTMHLWTAAIAIFIWGACAWGVLVPQQYRLVSLNPSMAAVLVGLNTSATYVGVSIAGAVGAAAIPVIGSHSLGYLASGIVALALVVSEIAQWRVDAVENGKPAKAAATV</sequence>
<evidence type="ECO:0000256" key="6">
    <source>
        <dbReference type="SAM" id="Phobius"/>
    </source>
</evidence>